<evidence type="ECO:0000313" key="1">
    <source>
        <dbReference type="EMBL" id="MFM9649086.1"/>
    </source>
</evidence>
<sequence>MLTPATPAMLAELDRLLRPGTAPLSSLALALDAAEVHADTIAGRHTTEGLGNYSRTAFPPLLRRLLAVETELLTMRTKVAGHVAAADQGHDPTAAELLESLRRAGVDLRDDVQAAAVVLEGQAHAATFA</sequence>
<reference evidence="1 2" key="1">
    <citation type="submission" date="2024-12" db="EMBL/GenBank/DDBJ databases">
        <title>Forecasting of Potato common scab and diversities of Pathogenic streptomyces spp. in china.</title>
        <authorList>
            <person name="Handique U."/>
            <person name="Wu J."/>
        </authorList>
    </citation>
    <scope>NUCLEOTIDE SEQUENCE [LARGE SCALE GENOMIC DNA]</scope>
    <source>
        <strain evidence="1 2">ZRIMU1585</strain>
    </source>
</reference>
<keyword evidence="2" id="KW-1185">Reference proteome</keyword>
<gene>
    <name evidence="1" type="ORF">ACKI1S_23440</name>
</gene>
<proteinExistence type="predicted"/>
<accession>A0ABW9IKS9</accession>
<protein>
    <submittedName>
        <fullName evidence="1">Uncharacterized protein</fullName>
    </submittedName>
</protein>
<dbReference type="RefSeq" id="WP_369277406.1">
    <property type="nucleotide sequence ID" value="NZ_JBJVMW010000011.1"/>
</dbReference>
<dbReference type="Proteomes" id="UP001631993">
    <property type="component" value="Unassembled WGS sequence"/>
</dbReference>
<evidence type="ECO:0000313" key="2">
    <source>
        <dbReference type="Proteomes" id="UP001631993"/>
    </source>
</evidence>
<organism evidence="1 2">
    <name type="scientific">Streptomyces galilaeus</name>
    <dbReference type="NCBI Taxonomy" id="33899"/>
    <lineage>
        <taxon>Bacteria</taxon>
        <taxon>Bacillati</taxon>
        <taxon>Actinomycetota</taxon>
        <taxon>Actinomycetes</taxon>
        <taxon>Kitasatosporales</taxon>
        <taxon>Streptomycetaceae</taxon>
        <taxon>Streptomyces</taxon>
    </lineage>
</organism>
<dbReference type="EMBL" id="JBJVNE010000011">
    <property type="protein sequence ID" value="MFM9649086.1"/>
    <property type="molecule type" value="Genomic_DNA"/>
</dbReference>
<comment type="caution">
    <text evidence="1">The sequence shown here is derived from an EMBL/GenBank/DDBJ whole genome shotgun (WGS) entry which is preliminary data.</text>
</comment>
<name>A0ABW9IKS9_STRGJ</name>